<accession>A0ABV5YEK6</accession>
<reference evidence="1 2" key="1">
    <citation type="submission" date="2024-09" db="EMBL/GenBank/DDBJ databases">
        <authorList>
            <person name="Sun Q."/>
            <person name="Mori K."/>
        </authorList>
    </citation>
    <scope>NUCLEOTIDE SEQUENCE [LARGE SCALE GENOMIC DNA]</scope>
    <source>
        <strain evidence="1 2">TBRC 0563</strain>
    </source>
</reference>
<dbReference type="Proteomes" id="UP001589627">
    <property type="component" value="Unassembled WGS sequence"/>
</dbReference>
<gene>
    <name evidence="1" type="ORF">ACFFNX_09835</name>
</gene>
<keyword evidence="2" id="KW-1185">Reference proteome</keyword>
<protein>
    <submittedName>
        <fullName evidence="1">Uncharacterized protein</fullName>
    </submittedName>
</protein>
<organism evidence="1 2">
    <name type="scientific">Actinoallomurus acaciae</name>
    <dbReference type="NCBI Taxonomy" id="502577"/>
    <lineage>
        <taxon>Bacteria</taxon>
        <taxon>Bacillati</taxon>
        <taxon>Actinomycetota</taxon>
        <taxon>Actinomycetes</taxon>
        <taxon>Streptosporangiales</taxon>
        <taxon>Thermomonosporaceae</taxon>
        <taxon>Actinoallomurus</taxon>
    </lineage>
</organism>
<name>A0ABV5YEK6_9ACTN</name>
<comment type="caution">
    <text evidence="1">The sequence shown here is derived from an EMBL/GenBank/DDBJ whole genome shotgun (WGS) entry which is preliminary data.</text>
</comment>
<evidence type="ECO:0000313" key="1">
    <source>
        <dbReference type="EMBL" id="MFB9832487.1"/>
    </source>
</evidence>
<sequence>MRHDTTEHLIADLERLRRHLGVGRFFPRAVGTLPRRVLRARPVTGTSSRPAHG</sequence>
<dbReference type="EMBL" id="JBHLZP010000050">
    <property type="protein sequence ID" value="MFB9832487.1"/>
    <property type="molecule type" value="Genomic_DNA"/>
</dbReference>
<proteinExistence type="predicted"/>
<evidence type="ECO:0000313" key="2">
    <source>
        <dbReference type="Proteomes" id="UP001589627"/>
    </source>
</evidence>
<dbReference type="RefSeq" id="WP_378198295.1">
    <property type="nucleotide sequence ID" value="NZ_JBHLZP010000050.1"/>
</dbReference>